<comment type="similarity">
    <text evidence="1">Belongs to the EamA transporter family.</text>
</comment>
<evidence type="ECO:0000256" key="2">
    <source>
        <dbReference type="SAM" id="Phobius"/>
    </source>
</evidence>
<feature type="transmembrane region" description="Helical" evidence="2">
    <location>
        <begin position="291"/>
        <end position="310"/>
    </location>
</feature>
<proteinExistence type="inferred from homology"/>
<dbReference type="InterPro" id="IPR037185">
    <property type="entry name" value="EmrE-like"/>
</dbReference>
<feature type="transmembrane region" description="Helical" evidence="2">
    <location>
        <begin position="144"/>
        <end position="162"/>
    </location>
</feature>
<keyword evidence="2" id="KW-0472">Membrane</keyword>
<accession>A0ABV7Q2G0</accession>
<dbReference type="PANTHER" id="PTHR22911">
    <property type="entry name" value="ACYL-MALONYL CONDENSING ENZYME-RELATED"/>
    <property type="match status" value="1"/>
</dbReference>
<feature type="transmembrane region" description="Helical" evidence="2">
    <location>
        <begin position="112"/>
        <end position="132"/>
    </location>
</feature>
<dbReference type="Proteomes" id="UP001595712">
    <property type="component" value="Unassembled WGS sequence"/>
</dbReference>
<evidence type="ECO:0000313" key="4">
    <source>
        <dbReference type="EMBL" id="MFC3493733.1"/>
    </source>
</evidence>
<gene>
    <name evidence="4" type="ORF">ACFO8M_14730</name>
</gene>
<dbReference type="SUPFAM" id="SSF103481">
    <property type="entry name" value="Multidrug resistance efflux transporter EmrE"/>
    <property type="match status" value="2"/>
</dbReference>
<evidence type="ECO:0000256" key="1">
    <source>
        <dbReference type="ARBA" id="ARBA00007362"/>
    </source>
</evidence>
<dbReference type="InterPro" id="IPR000620">
    <property type="entry name" value="EamA_dom"/>
</dbReference>
<feature type="domain" description="EamA" evidence="3">
    <location>
        <begin position="173"/>
        <end position="306"/>
    </location>
</feature>
<feature type="transmembrane region" description="Helical" evidence="2">
    <location>
        <begin position="202"/>
        <end position="222"/>
    </location>
</feature>
<dbReference type="EMBL" id="JBHRWO010000012">
    <property type="protein sequence ID" value="MFC3493733.1"/>
    <property type="molecule type" value="Genomic_DNA"/>
</dbReference>
<feature type="transmembrane region" description="Helical" evidence="2">
    <location>
        <begin position="55"/>
        <end position="73"/>
    </location>
</feature>
<sequence>MTIIETPARPRAVQRAAARRGLLFLTVTGLSWGTTGAVSGLVFRSSDMGPVSLSFWRHLGGMVLLLAVVAVLRRRRGGTVQVGRGAGRLASLCGLGVAMAVFQTAYFAAVDLTGVAVATIVTLGSGPILTAIGGRIFLKERIGLGGAAAIAGALTGLAVLVGGNAEGVVQPAGIALSVLSATGYAAFTLIGRRLGERGEDPFTLTVWAFSIGAAVLAIPAAVEGLVPPADQLAHTAVLVAYLAVFTTALAYPFYFAGAARVRATTSAVMMLLEPVTAAVLAVAFLGEPLTIATASGALIMLGSIAALAVAESRA</sequence>
<reference evidence="5" key="1">
    <citation type="journal article" date="2019" name="Int. J. Syst. Evol. Microbiol.">
        <title>The Global Catalogue of Microorganisms (GCM) 10K type strain sequencing project: providing services to taxonomists for standard genome sequencing and annotation.</title>
        <authorList>
            <consortium name="The Broad Institute Genomics Platform"/>
            <consortium name="The Broad Institute Genome Sequencing Center for Infectious Disease"/>
            <person name="Wu L."/>
            <person name="Ma J."/>
        </authorList>
    </citation>
    <scope>NUCLEOTIDE SEQUENCE [LARGE SCALE GENOMIC DNA]</scope>
    <source>
        <strain evidence="5">CGMCC 4.7396</strain>
    </source>
</reference>
<feature type="transmembrane region" description="Helical" evidence="2">
    <location>
        <begin position="85"/>
        <end position="106"/>
    </location>
</feature>
<protein>
    <submittedName>
        <fullName evidence="4">DMT family transporter</fullName>
    </submittedName>
</protein>
<dbReference type="PANTHER" id="PTHR22911:SF79">
    <property type="entry name" value="MOBA-LIKE NTP TRANSFERASE DOMAIN-CONTAINING PROTEIN"/>
    <property type="match status" value="1"/>
</dbReference>
<evidence type="ECO:0000313" key="5">
    <source>
        <dbReference type="Proteomes" id="UP001595712"/>
    </source>
</evidence>
<name>A0ABV7Q2G0_9ACTN</name>
<comment type="caution">
    <text evidence="4">The sequence shown here is derived from an EMBL/GenBank/DDBJ whole genome shotgun (WGS) entry which is preliminary data.</text>
</comment>
<feature type="transmembrane region" description="Helical" evidence="2">
    <location>
        <begin position="267"/>
        <end position="285"/>
    </location>
</feature>
<keyword evidence="2" id="KW-1133">Transmembrane helix</keyword>
<keyword evidence="5" id="KW-1185">Reference proteome</keyword>
<dbReference type="Pfam" id="PF00892">
    <property type="entry name" value="EamA"/>
    <property type="match status" value="2"/>
</dbReference>
<feature type="transmembrane region" description="Helical" evidence="2">
    <location>
        <begin position="168"/>
        <end position="190"/>
    </location>
</feature>
<feature type="transmembrane region" description="Helical" evidence="2">
    <location>
        <begin position="234"/>
        <end position="255"/>
    </location>
</feature>
<evidence type="ECO:0000259" key="3">
    <source>
        <dbReference type="Pfam" id="PF00892"/>
    </source>
</evidence>
<feature type="transmembrane region" description="Helical" evidence="2">
    <location>
        <begin position="21"/>
        <end position="43"/>
    </location>
</feature>
<keyword evidence="2" id="KW-0812">Transmembrane</keyword>
<dbReference type="RefSeq" id="WP_387976686.1">
    <property type="nucleotide sequence ID" value="NZ_JBHRWO010000012.1"/>
</dbReference>
<organism evidence="4 5">
    <name type="scientific">Glycomyces rhizosphaerae</name>
    <dbReference type="NCBI Taxonomy" id="2054422"/>
    <lineage>
        <taxon>Bacteria</taxon>
        <taxon>Bacillati</taxon>
        <taxon>Actinomycetota</taxon>
        <taxon>Actinomycetes</taxon>
        <taxon>Glycomycetales</taxon>
        <taxon>Glycomycetaceae</taxon>
        <taxon>Glycomyces</taxon>
    </lineage>
</organism>
<feature type="domain" description="EamA" evidence="3">
    <location>
        <begin position="20"/>
        <end position="161"/>
    </location>
</feature>